<evidence type="ECO:0000313" key="3">
    <source>
        <dbReference type="EMBL" id="ASN70190.1"/>
    </source>
</evidence>
<reference evidence="3" key="1">
    <citation type="submission" date="2017-06" db="EMBL/GenBank/DDBJ databases">
        <title>Novel phages from South African skin metaviromes.</title>
        <authorList>
            <person name="van Zyl L.J."/>
            <person name="Abrahams Y."/>
            <person name="Stander E.A."/>
            <person name="Kirby B.M."/>
            <person name="Clavaud C."/>
            <person name="Farcet C."/>
            <person name="Breton L."/>
            <person name="Trindade M.I."/>
        </authorList>
    </citation>
    <scope>NUCLEOTIDE SEQUENCE</scope>
</reference>
<dbReference type="SUPFAM" id="SSF47413">
    <property type="entry name" value="lambda repressor-like DNA-binding domains"/>
    <property type="match status" value="1"/>
</dbReference>
<dbReference type="Gene3D" id="1.10.260.40">
    <property type="entry name" value="lambda repressor-like DNA-binding domains"/>
    <property type="match status" value="1"/>
</dbReference>
<dbReference type="CDD" id="cd00093">
    <property type="entry name" value="HTH_XRE"/>
    <property type="match status" value="1"/>
</dbReference>
<dbReference type="PANTHER" id="PTHR46558:SF4">
    <property type="entry name" value="DNA-BIDING PHAGE PROTEIN"/>
    <property type="match status" value="1"/>
</dbReference>
<dbReference type="EMBL" id="MF417903">
    <property type="protein sequence ID" value="ASN70190.1"/>
    <property type="molecule type" value="Genomic_DNA"/>
</dbReference>
<dbReference type="GO" id="GO:0003677">
    <property type="term" value="F:DNA binding"/>
    <property type="evidence" value="ECO:0007669"/>
    <property type="project" value="UniProtKB-KW"/>
</dbReference>
<dbReference type="PROSITE" id="PS50943">
    <property type="entry name" value="HTH_CROC1"/>
    <property type="match status" value="1"/>
</dbReference>
<dbReference type="SMART" id="SM00530">
    <property type="entry name" value="HTH_XRE"/>
    <property type="match status" value="1"/>
</dbReference>
<feature type="domain" description="HTH cro/C1-type" evidence="2">
    <location>
        <begin position="6"/>
        <end position="60"/>
    </location>
</feature>
<evidence type="ECO:0000256" key="1">
    <source>
        <dbReference type="ARBA" id="ARBA00023125"/>
    </source>
</evidence>
<dbReference type="InterPro" id="IPR010982">
    <property type="entry name" value="Lambda_DNA-bd_dom_sf"/>
</dbReference>
<protein>
    <recommendedName>
        <fullName evidence="2">HTH cro/C1-type domain-containing protein</fullName>
    </recommendedName>
</protein>
<dbReference type="Pfam" id="PF01381">
    <property type="entry name" value="HTH_3"/>
    <property type="match status" value="1"/>
</dbReference>
<evidence type="ECO:0000259" key="2">
    <source>
        <dbReference type="PROSITE" id="PS50943"/>
    </source>
</evidence>
<keyword evidence="1" id="KW-0238">DNA-binding</keyword>
<name>A0A2H4J4N8_9CAUD</name>
<dbReference type="InterPro" id="IPR001387">
    <property type="entry name" value="Cro/C1-type_HTH"/>
</dbReference>
<organism evidence="3">
    <name type="scientific">uncultured Caudovirales phage</name>
    <dbReference type="NCBI Taxonomy" id="2100421"/>
    <lineage>
        <taxon>Viruses</taxon>
        <taxon>Duplodnaviria</taxon>
        <taxon>Heunggongvirae</taxon>
        <taxon>Uroviricota</taxon>
        <taxon>Caudoviricetes</taxon>
        <taxon>Peduoviridae</taxon>
        <taxon>Maltschvirus</taxon>
        <taxon>Maltschvirus maltsch</taxon>
    </lineage>
</organism>
<dbReference type="PANTHER" id="PTHR46558">
    <property type="entry name" value="TRACRIPTIONAL REGULATORY PROTEIN-RELATED-RELATED"/>
    <property type="match status" value="1"/>
</dbReference>
<gene>
    <name evidence="3" type="ORF">10F3_5</name>
</gene>
<sequence length="74" mass="8336">MKNLKLVQARKAKGLTQEELAFKLNCKKSTISNWENGYSKPKMDDAFKVSEILGTDIKALFFNQKGQDSHTNSA</sequence>
<accession>A0A2H4J4N8</accession>
<proteinExistence type="predicted"/>